<evidence type="ECO:0000256" key="6">
    <source>
        <dbReference type="ARBA" id="ARBA00022692"/>
    </source>
</evidence>
<evidence type="ECO:0000313" key="19">
    <source>
        <dbReference type="Proteomes" id="UP000548978"/>
    </source>
</evidence>
<dbReference type="InterPro" id="IPR054765">
    <property type="entry name" value="SLBB_dom"/>
</dbReference>
<dbReference type="PANTHER" id="PTHR33619">
    <property type="entry name" value="POLYSACCHARIDE EXPORT PROTEIN GFCE-RELATED"/>
    <property type="match status" value="1"/>
</dbReference>
<keyword evidence="5" id="KW-0762">Sugar transport</keyword>
<keyword evidence="13" id="KW-0998">Cell outer membrane</keyword>
<evidence type="ECO:0000256" key="2">
    <source>
        <dbReference type="ARBA" id="ARBA00009450"/>
    </source>
</evidence>
<dbReference type="GO" id="GO:0046930">
    <property type="term" value="C:pore complex"/>
    <property type="evidence" value="ECO:0007669"/>
    <property type="project" value="UniProtKB-KW"/>
</dbReference>
<feature type="domain" description="SLBB" evidence="17">
    <location>
        <begin position="169"/>
        <end position="241"/>
    </location>
</feature>
<comment type="subcellular location">
    <subcellularLocation>
        <location evidence="1">Cell outer membrane</location>
        <topology evidence="1">Multi-pass membrane protein</topology>
    </subcellularLocation>
</comment>
<evidence type="ECO:0000256" key="10">
    <source>
        <dbReference type="ARBA" id="ARBA00023114"/>
    </source>
</evidence>
<evidence type="ECO:0000256" key="8">
    <source>
        <dbReference type="ARBA" id="ARBA00023047"/>
    </source>
</evidence>
<keyword evidence="11" id="KW-0472">Membrane</keyword>
<dbReference type="Pfam" id="PF22461">
    <property type="entry name" value="SLBB_2"/>
    <property type="match status" value="2"/>
</dbReference>
<evidence type="ECO:0000256" key="4">
    <source>
        <dbReference type="ARBA" id="ARBA00022452"/>
    </source>
</evidence>
<dbReference type="OrthoDB" id="7198507at2"/>
<feature type="signal peptide" evidence="15">
    <location>
        <begin position="1"/>
        <end position="17"/>
    </location>
</feature>
<keyword evidence="14" id="KW-0449">Lipoprotein</keyword>
<evidence type="ECO:0000259" key="17">
    <source>
        <dbReference type="Pfam" id="PF22461"/>
    </source>
</evidence>
<dbReference type="GO" id="GO:0015159">
    <property type="term" value="F:polysaccharide transmembrane transporter activity"/>
    <property type="evidence" value="ECO:0007669"/>
    <property type="project" value="InterPro"/>
</dbReference>
<dbReference type="RefSeq" id="WP_123288069.1">
    <property type="nucleotide sequence ID" value="NZ_JACIJB010000005.1"/>
</dbReference>
<evidence type="ECO:0000256" key="7">
    <source>
        <dbReference type="ARBA" id="ARBA00022729"/>
    </source>
</evidence>
<reference evidence="18 19" key="1">
    <citation type="submission" date="2020-08" db="EMBL/GenBank/DDBJ databases">
        <title>Genomic Encyclopedia of Type Strains, Phase IV (KMG-IV): sequencing the most valuable type-strain genomes for metagenomic binning, comparative biology and taxonomic classification.</title>
        <authorList>
            <person name="Goeker M."/>
        </authorList>
    </citation>
    <scope>NUCLEOTIDE SEQUENCE [LARGE SCALE GENOMIC DNA]</scope>
    <source>
        <strain evidence="18 19">DSM 24448</strain>
    </source>
</reference>
<evidence type="ECO:0000256" key="5">
    <source>
        <dbReference type="ARBA" id="ARBA00022597"/>
    </source>
</evidence>
<keyword evidence="19" id="KW-1185">Reference proteome</keyword>
<keyword evidence="4" id="KW-1134">Transmembrane beta strand</keyword>
<dbReference type="Pfam" id="PF02563">
    <property type="entry name" value="Poly_export"/>
    <property type="match status" value="1"/>
</dbReference>
<keyword evidence="8" id="KW-0625">Polysaccharide transport</keyword>
<evidence type="ECO:0000256" key="9">
    <source>
        <dbReference type="ARBA" id="ARBA00023065"/>
    </source>
</evidence>
<dbReference type="GO" id="GO:0015288">
    <property type="term" value="F:porin activity"/>
    <property type="evidence" value="ECO:0007669"/>
    <property type="project" value="UniProtKB-KW"/>
</dbReference>
<dbReference type="GO" id="GO:0006811">
    <property type="term" value="P:monoatomic ion transport"/>
    <property type="evidence" value="ECO:0007669"/>
    <property type="project" value="UniProtKB-KW"/>
</dbReference>
<evidence type="ECO:0000256" key="12">
    <source>
        <dbReference type="ARBA" id="ARBA00023139"/>
    </source>
</evidence>
<evidence type="ECO:0000313" key="18">
    <source>
        <dbReference type="EMBL" id="MBB5660823.1"/>
    </source>
</evidence>
<keyword evidence="6" id="KW-0812">Transmembrane</keyword>
<evidence type="ECO:0000256" key="15">
    <source>
        <dbReference type="SAM" id="SignalP"/>
    </source>
</evidence>
<feature type="domain" description="SLBB" evidence="17">
    <location>
        <begin position="249"/>
        <end position="346"/>
    </location>
</feature>
<name>A0A7W9A421_9CAUL</name>
<evidence type="ECO:0000256" key="1">
    <source>
        <dbReference type="ARBA" id="ARBA00004571"/>
    </source>
</evidence>
<keyword evidence="12" id="KW-0564">Palmitate</keyword>
<dbReference type="EMBL" id="JACIJB010000005">
    <property type="protein sequence ID" value="MBB5660823.1"/>
    <property type="molecule type" value="Genomic_DNA"/>
</dbReference>
<keyword evidence="10" id="KW-0626">Porin</keyword>
<dbReference type="GO" id="GO:0009279">
    <property type="term" value="C:cell outer membrane"/>
    <property type="evidence" value="ECO:0007669"/>
    <property type="project" value="UniProtKB-SubCell"/>
</dbReference>
<evidence type="ECO:0000256" key="13">
    <source>
        <dbReference type="ARBA" id="ARBA00023237"/>
    </source>
</evidence>
<dbReference type="Proteomes" id="UP000548978">
    <property type="component" value="Unassembled WGS sequence"/>
</dbReference>
<dbReference type="InterPro" id="IPR003715">
    <property type="entry name" value="Poly_export_N"/>
</dbReference>
<keyword evidence="3" id="KW-0813">Transport</keyword>
<comment type="caution">
    <text evidence="18">The sequence shown here is derived from an EMBL/GenBank/DDBJ whole genome shotgun (WGS) entry which is preliminary data.</text>
</comment>
<dbReference type="InterPro" id="IPR049712">
    <property type="entry name" value="Poly_export"/>
</dbReference>
<accession>A0A7W9A421</accession>
<protein>
    <submittedName>
        <fullName evidence="18">Polysaccharide export outer membrane protein</fullName>
    </submittedName>
</protein>
<keyword evidence="9" id="KW-0406">Ion transport</keyword>
<sequence>MARRLALPALLSALALAGCSTLPVEGPSARDVNGHAGDQSYAVVELDAGVSQMLRAVPVDATASLAGAESTAPLDRIGVGDTLSVSIYEPSGALFGARGGGGTVQGASQTLPMAVVADSGTIQIPFAGIVAVEGLTVAEAGSAVRRALIGRVGNPQVTVARAEAPSTGVTVLGEVRTPGRVPLSVSRDRLLDVIAASGGPSRSPEEIEVLVSRGQTTWRAPYSAVTTRFDQNVRLAPGDRVSLEYRPRRYSVMGALGAVSQAEMGPGSLTLAAALARAGGPNPNTADARSVLVFRFESPAVARALGLSQPPSPRGVPVVYRLDLSGPYGMFVASDFEIRPDDLVFVPRAGSTELREFFELVQSVTRVVYDVSVTSALNLD</sequence>
<dbReference type="Gene3D" id="3.10.560.10">
    <property type="entry name" value="Outer membrane lipoprotein wza domain like"/>
    <property type="match status" value="2"/>
</dbReference>
<dbReference type="PANTHER" id="PTHR33619:SF3">
    <property type="entry name" value="POLYSACCHARIDE EXPORT PROTEIN GFCE-RELATED"/>
    <property type="match status" value="1"/>
</dbReference>
<keyword evidence="7 15" id="KW-0732">Signal</keyword>
<organism evidence="18 19">
    <name type="scientific">Brevundimonas halotolerans</name>
    <dbReference type="NCBI Taxonomy" id="69670"/>
    <lineage>
        <taxon>Bacteria</taxon>
        <taxon>Pseudomonadati</taxon>
        <taxon>Pseudomonadota</taxon>
        <taxon>Alphaproteobacteria</taxon>
        <taxon>Caulobacterales</taxon>
        <taxon>Caulobacteraceae</taxon>
        <taxon>Brevundimonas</taxon>
    </lineage>
</organism>
<feature type="domain" description="Polysaccharide export protein N-terminal" evidence="16">
    <location>
        <begin position="75"/>
        <end position="159"/>
    </location>
</feature>
<dbReference type="Gene3D" id="3.30.1950.10">
    <property type="entry name" value="wza like domain"/>
    <property type="match status" value="1"/>
</dbReference>
<evidence type="ECO:0000256" key="3">
    <source>
        <dbReference type="ARBA" id="ARBA00022448"/>
    </source>
</evidence>
<evidence type="ECO:0000256" key="14">
    <source>
        <dbReference type="ARBA" id="ARBA00023288"/>
    </source>
</evidence>
<dbReference type="PROSITE" id="PS51257">
    <property type="entry name" value="PROKAR_LIPOPROTEIN"/>
    <property type="match status" value="1"/>
</dbReference>
<evidence type="ECO:0000259" key="16">
    <source>
        <dbReference type="Pfam" id="PF02563"/>
    </source>
</evidence>
<feature type="chain" id="PRO_5031414148" evidence="15">
    <location>
        <begin position="18"/>
        <end position="380"/>
    </location>
</feature>
<dbReference type="AlphaFoldDB" id="A0A7W9A421"/>
<comment type="similarity">
    <text evidence="2">Belongs to the BexD/CtrA/VexA family.</text>
</comment>
<proteinExistence type="inferred from homology"/>
<evidence type="ECO:0000256" key="11">
    <source>
        <dbReference type="ARBA" id="ARBA00023136"/>
    </source>
</evidence>
<gene>
    <name evidence="18" type="ORF">FHS65_001574</name>
</gene>